<dbReference type="AlphaFoldDB" id="A0A8S9V7Z6"/>
<sequence>MAYDNADIADVPWCPIRPIVDSFNSRRLLVVSSGRLLCIDMSMNAWKRKYCHDGVPHKTKIFRKLEGLKVELKALADGDTGIMLMLELMEGATRQRAKPYNAEYGEETAIYIEIIGAIP</sequence>
<dbReference type="EMBL" id="JAACNO010000455">
    <property type="protein sequence ID" value="KAF4147522.1"/>
    <property type="molecule type" value="Genomic_DNA"/>
</dbReference>
<comment type="caution">
    <text evidence="2">The sequence shown here is derived from an EMBL/GenBank/DDBJ whole genome shotgun (WGS) entry which is preliminary data.</text>
</comment>
<proteinExistence type="predicted"/>
<organism evidence="2 3">
    <name type="scientific">Phytophthora infestans</name>
    <name type="common">Potato late blight agent</name>
    <name type="synonym">Botrytis infestans</name>
    <dbReference type="NCBI Taxonomy" id="4787"/>
    <lineage>
        <taxon>Eukaryota</taxon>
        <taxon>Sar</taxon>
        <taxon>Stramenopiles</taxon>
        <taxon>Oomycota</taxon>
        <taxon>Peronosporomycetes</taxon>
        <taxon>Peronosporales</taxon>
        <taxon>Peronosporaceae</taxon>
        <taxon>Phytophthora</taxon>
    </lineage>
</organism>
<evidence type="ECO:0000313" key="3">
    <source>
        <dbReference type="Proteomes" id="UP000704712"/>
    </source>
</evidence>
<protein>
    <submittedName>
        <fullName evidence="2">Transposase IS4</fullName>
    </submittedName>
</protein>
<gene>
    <name evidence="2" type="ORF">GN958_ATG03292</name>
</gene>
<name>A0A8S9V7Z6_PHYIN</name>
<reference evidence="2" key="1">
    <citation type="submission" date="2020-03" db="EMBL/GenBank/DDBJ databases">
        <title>Hybrid Assembly of Korean Phytophthora infestans isolates.</title>
        <authorList>
            <person name="Prokchorchik M."/>
            <person name="Lee Y."/>
            <person name="Seo J."/>
            <person name="Cho J.-H."/>
            <person name="Park Y.-E."/>
            <person name="Jang D.-C."/>
            <person name="Im J.-S."/>
            <person name="Choi J.-G."/>
            <person name="Park H.-J."/>
            <person name="Lee G.-B."/>
            <person name="Lee Y.-G."/>
            <person name="Hong S.-Y."/>
            <person name="Cho K."/>
            <person name="Sohn K.H."/>
        </authorList>
    </citation>
    <scope>NUCLEOTIDE SEQUENCE</scope>
    <source>
        <strain evidence="2">KR_2_A2</strain>
    </source>
</reference>
<feature type="domain" description="PiggyBac transposable element-derived protein" evidence="1">
    <location>
        <begin position="14"/>
        <end position="110"/>
    </location>
</feature>
<evidence type="ECO:0000313" key="2">
    <source>
        <dbReference type="EMBL" id="KAF4147522.1"/>
    </source>
</evidence>
<dbReference type="Pfam" id="PF13843">
    <property type="entry name" value="DDE_Tnp_1_7"/>
    <property type="match status" value="1"/>
</dbReference>
<evidence type="ECO:0000259" key="1">
    <source>
        <dbReference type="Pfam" id="PF13843"/>
    </source>
</evidence>
<dbReference type="InterPro" id="IPR029526">
    <property type="entry name" value="PGBD"/>
</dbReference>
<accession>A0A8S9V7Z6</accession>
<dbReference type="Proteomes" id="UP000704712">
    <property type="component" value="Unassembled WGS sequence"/>
</dbReference>